<feature type="domain" description="Dicer dsRNA-binding fold" evidence="8">
    <location>
        <begin position="88"/>
        <end position="179"/>
    </location>
</feature>
<keyword evidence="2" id="KW-0378">Hydrolase</keyword>
<evidence type="ECO:0000256" key="3">
    <source>
        <dbReference type="ARBA" id="ARBA00022806"/>
    </source>
</evidence>
<comment type="caution">
    <text evidence="9">The sequence shown here is derived from an EMBL/GenBank/DDBJ whole genome shotgun (WGS) entry which is preliminary data.</text>
</comment>
<dbReference type="SMART" id="SM00535">
    <property type="entry name" value="RIBOc"/>
    <property type="match status" value="2"/>
</dbReference>
<dbReference type="InterPro" id="IPR036389">
    <property type="entry name" value="RNase_III_sf"/>
</dbReference>
<sequence>MIQYIQSRGRARHSVSRYIHMLEAGNANHRKILSDVRNAEGIMRRFCQSLPADRLLNPWEPENLILEDGNDRVYIEPESGAKLTFASAMQIVGHYVGSLPHDGEDISPPLYHVRPVGAKAYVCELVLPAGSAIPSVEGTVMTTKAGAKRAAAFEACLQLRAKDYLDAYLLPKYKIKNVPKMANAHLALDSNKTNSYASREKPGFWTIKDNTPPLRVWVTIFILSNQKEMGERLVPMALVTREKLPKIPNFLVYSDRGGNSDVISLRLNKPLIRSEENLHKLSMFTIRLFYDLFNKLFELDYSTIPYWIAPCRNKDYTEDTLADVALDWEMMEYITSALEFEWDQDTPIEAFIDRFLVDRRQRSRRFIVHDCDPTLEPKDLVPMQGAQAPGVENILDYSYNAGKKGAVKWKWVKWEIPETEPVLIADRLLHRLNYLDLPSEKDANTATNAYICPSAFQVSMIPCHVIHMAMIFPSISTRIDAYLQAWDVCNLLGIADLDLGLVLEAITKDSDNSHEHGETQINMKKGMGNNYERLEFLGDCFLKLATSISLFSQNHEDDEFQLHVQRMVLICNQHLFEKAKRINLPAYIQTEGFSRRFWYPAMRQILGKGTGKEIAKQGASHKLADKSISDVCEALIGAALIDKGLDGATYMVTAILQTPEHQQTEWANYYKGYTKPGYQTALPSASQNKLAADIEKQIGYKFKSPRLLVSAFTHSSNPYSWEKVPCYQRLEFLGDALLDLICVRYIFDQHPAADPQWLTEHKMAMVSNKFLGAISVLLGFHRKLKRVGQQLDIAIRDYETEIMEAQEKSNGAVDFWTSVSPPPKALPDILEAFIGAIFVDSEFNYEIVEKFVTDYILPYFVDMTVFDNFAGQHPTTFLTKRMTDLGCSNWGYESEQLRTEDEHYILTGILIHNQVFAFGKGQSAKAARISASEAALKKLNGDNLVEFYGICDCKLVIEKARENEETKEKCHGEEEEVIYLEE</sequence>
<dbReference type="InterPro" id="IPR005034">
    <property type="entry name" value="Dicer_dimerisation"/>
</dbReference>
<dbReference type="EMBL" id="JBBBZM010000252">
    <property type="protein sequence ID" value="KAL0631412.1"/>
    <property type="molecule type" value="Genomic_DNA"/>
</dbReference>
<dbReference type="PROSITE" id="PS00517">
    <property type="entry name" value="RNASE_3_1"/>
    <property type="match status" value="1"/>
</dbReference>
<dbReference type="Gene3D" id="1.10.1520.10">
    <property type="entry name" value="Ribonuclease III domain"/>
    <property type="match status" value="2"/>
</dbReference>
<evidence type="ECO:0000256" key="5">
    <source>
        <dbReference type="ARBA" id="ARBA00022884"/>
    </source>
</evidence>
<evidence type="ECO:0000256" key="2">
    <source>
        <dbReference type="ARBA" id="ARBA00022801"/>
    </source>
</evidence>
<keyword evidence="5 6" id="KW-0694">RNA-binding</keyword>
<dbReference type="PROSITE" id="PS50142">
    <property type="entry name" value="RNASE_3_2"/>
    <property type="match status" value="2"/>
</dbReference>
<dbReference type="Proteomes" id="UP001447188">
    <property type="component" value="Unassembled WGS sequence"/>
</dbReference>
<evidence type="ECO:0000313" key="9">
    <source>
        <dbReference type="EMBL" id="KAL0631412.1"/>
    </source>
</evidence>
<reference evidence="9 10" key="1">
    <citation type="submission" date="2024-02" db="EMBL/GenBank/DDBJ databases">
        <title>Discinaceae phylogenomics.</title>
        <authorList>
            <person name="Dirks A.C."/>
            <person name="James T.Y."/>
        </authorList>
    </citation>
    <scope>NUCLEOTIDE SEQUENCE [LARGE SCALE GENOMIC DNA]</scope>
    <source>
        <strain evidence="9 10">ACD0624</strain>
    </source>
</reference>
<keyword evidence="1" id="KW-0547">Nucleotide-binding</keyword>
<dbReference type="InterPro" id="IPR000999">
    <property type="entry name" value="RNase_III_dom"/>
</dbReference>
<dbReference type="InterPro" id="IPR038248">
    <property type="entry name" value="Dicer_dimer_sf"/>
</dbReference>
<evidence type="ECO:0000256" key="6">
    <source>
        <dbReference type="PROSITE-ProRule" id="PRU00657"/>
    </source>
</evidence>
<dbReference type="PANTHER" id="PTHR14950:SF62">
    <property type="entry name" value="DICER-LIKE PROTEIN 1"/>
    <property type="match status" value="1"/>
</dbReference>
<dbReference type="PROSITE" id="PS51327">
    <property type="entry name" value="DICER_DSRBF"/>
    <property type="match status" value="1"/>
</dbReference>
<protein>
    <submittedName>
        <fullName evidence="9">Dicer-like protein 1</fullName>
    </submittedName>
</protein>
<dbReference type="PANTHER" id="PTHR14950">
    <property type="entry name" value="DICER-RELATED"/>
    <property type="match status" value="1"/>
</dbReference>
<evidence type="ECO:0000259" key="7">
    <source>
        <dbReference type="PROSITE" id="PS50142"/>
    </source>
</evidence>
<dbReference type="Pfam" id="PF03368">
    <property type="entry name" value="Dicer_dimer"/>
    <property type="match status" value="1"/>
</dbReference>
<feature type="domain" description="RNase III" evidence="7">
    <location>
        <begin position="472"/>
        <end position="644"/>
    </location>
</feature>
<dbReference type="SUPFAM" id="SSF69065">
    <property type="entry name" value="RNase III domain-like"/>
    <property type="match status" value="2"/>
</dbReference>
<dbReference type="InterPro" id="IPR056755">
    <property type="entry name" value="DSRM_2"/>
</dbReference>
<dbReference type="Pfam" id="PF00636">
    <property type="entry name" value="Ribonuclease_3"/>
    <property type="match status" value="2"/>
</dbReference>
<keyword evidence="4" id="KW-0067">ATP-binding</keyword>
<feature type="domain" description="RNase III" evidence="7">
    <location>
        <begin position="691"/>
        <end position="842"/>
    </location>
</feature>
<evidence type="ECO:0000256" key="4">
    <source>
        <dbReference type="ARBA" id="ARBA00022840"/>
    </source>
</evidence>
<dbReference type="CDD" id="cd00593">
    <property type="entry name" value="RIBOc"/>
    <property type="match status" value="2"/>
</dbReference>
<name>A0ABR3G635_9PEZI</name>
<proteinExistence type="predicted"/>
<keyword evidence="3" id="KW-0347">Helicase</keyword>
<keyword evidence="10" id="KW-1185">Reference proteome</keyword>
<evidence type="ECO:0000313" key="10">
    <source>
        <dbReference type="Proteomes" id="UP001447188"/>
    </source>
</evidence>
<evidence type="ECO:0000259" key="8">
    <source>
        <dbReference type="PROSITE" id="PS51327"/>
    </source>
</evidence>
<dbReference type="Pfam" id="PF24995">
    <property type="entry name" value="DSRM_2"/>
    <property type="match status" value="1"/>
</dbReference>
<gene>
    <name evidence="9" type="primary">dcl1_2</name>
    <name evidence="9" type="ORF">Q9L58_009712</name>
</gene>
<organism evidence="9 10">
    <name type="scientific">Discina gigas</name>
    <dbReference type="NCBI Taxonomy" id="1032678"/>
    <lineage>
        <taxon>Eukaryota</taxon>
        <taxon>Fungi</taxon>
        <taxon>Dikarya</taxon>
        <taxon>Ascomycota</taxon>
        <taxon>Pezizomycotina</taxon>
        <taxon>Pezizomycetes</taxon>
        <taxon>Pezizales</taxon>
        <taxon>Discinaceae</taxon>
        <taxon>Discina</taxon>
    </lineage>
</organism>
<evidence type="ECO:0000256" key="1">
    <source>
        <dbReference type="ARBA" id="ARBA00022741"/>
    </source>
</evidence>
<dbReference type="Gene3D" id="3.30.160.380">
    <property type="entry name" value="Dicer dimerisation domain"/>
    <property type="match status" value="1"/>
</dbReference>
<accession>A0ABR3G635</accession>
<dbReference type="SUPFAM" id="SSF54768">
    <property type="entry name" value="dsRNA-binding domain-like"/>
    <property type="match status" value="1"/>
</dbReference>